<feature type="chain" id="PRO_5019837090" evidence="1">
    <location>
        <begin position="20"/>
        <end position="84"/>
    </location>
</feature>
<protein>
    <submittedName>
        <fullName evidence="2">U24-Lycotoxin-Lsp1b_1</fullName>
    </submittedName>
</protein>
<dbReference type="Gene3D" id="2.10.80.10">
    <property type="entry name" value="Lipase, subunit A"/>
    <property type="match status" value="1"/>
</dbReference>
<name>A0A482ZJJ1_9ARAC</name>
<dbReference type="EMBL" id="HAGS01000033">
    <property type="protein sequence ID" value="SMD46663.1"/>
    <property type="molecule type" value="Transcribed_RNA"/>
</dbReference>
<organism evidence="2">
    <name type="scientific">Lycosa sp. SGP-2016</name>
    <dbReference type="NCBI Taxonomy" id="1905177"/>
    <lineage>
        <taxon>Eukaryota</taxon>
        <taxon>Metazoa</taxon>
        <taxon>Ecdysozoa</taxon>
        <taxon>Arthropoda</taxon>
        <taxon>Chelicerata</taxon>
        <taxon>Arachnida</taxon>
        <taxon>Araneae</taxon>
        <taxon>Araneomorphae</taxon>
        <taxon>Entelegynae</taxon>
        <taxon>Lycosoidea</taxon>
        <taxon>Lycosidae</taxon>
        <taxon>Lycosa</taxon>
    </lineage>
</organism>
<proteinExistence type="predicted"/>
<reference evidence="2" key="2">
    <citation type="submission" date="2019-04" db="EMBL/GenBank/DDBJ databases">
        <title>Unravelling the molecular evolution of spider venoms.</title>
        <authorList>
            <person name="Pineda S."/>
        </authorList>
    </citation>
    <scope>NUCLEOTIDE SEQUENCE</scope>
</reference>
<reference evidence="2" key="1">
    <citation type="submission" date="2017-03" db="EMBL/GenBank/DDBJ databases">
        <authorList>
            <person name="QRISCLOUD D."/>
        </authorList>
    </citation>
    <scope>NUCLEOTIDE SEQUENCE</scope>
</reference>
<dbReference type="AlphaFoldDB" id="A0A482ZJJ1"/>
<feature type="signal peptide" evidence="1">
    <location>
        <begin position="1"/>
        <end position="19"/>
    </location>
</feature>
<sequence>MKCIIALTILATLVVAIQGKFCERSSDCDVGQCCTGSSFNRHCQDLSDDGKPCQRPNDYDMYKTGCPCKEGLICSVINYCQTPW</sequence>
<evidence type="ECO:0000256" key="1">
    <source>
        <dbReference type="SAM" id="SignalP"/>
    </source>
</evidence>
<evidence type="ECO:0000313" key="2">
    <source>
        <dbReference type="EMBL" id="SMD46663.1"/>
    </source>
</evidence>
<keyword evidence="1" id="KW-0732">Signal</keyword>
<accession>A0A482ZJJ1</accession>